<keyword evidence="10" id="KW-1185">Reference proteome</keyword>
<dbReference type="GO" id="GO:0034715">
    <property type="term" value="C:pICln-Sm protein complex"/>
    <property type="evidence" value="ECO:0007669"/>
    <property type="project" value="TreeGrafter"/>
</dbReference>
<dbReference type="GO" id="GO:0045292">
    <property type="term" value="P:mRNA cis splicing, via spliceosome"/>
    <property type="evidence" value="ECO:0007669"/>
    <property type="project" value="TreeGrafter"/>
</dbReference>
<evidence type="ECO:0000313" key="7">
    <source>
        <dbReference type="EMBL" id="KAG2526955.1"/>
    </source>
</evidence>
<dbReference type="Proteomes" id="UP000285624">
    <property type="component" value="Unassembled WGS sequence"/>
</dbReference>
<evidence type="ECO:0000256" key="5">
    <source>
        <dbReference type="SAM" id="MobiDB-lite"/>
    </source>
</evidence>
<dbReference type="EMBL" id="MBDN02000062">
    <property type="protein sequence ID" value="RLN82049.1"/>
    <property type="molecule type" value="Genomic_DNA"/>
</dbReference>
<dbReference type="EMBL" id="JPWV03000095">
    <property type="protein sequence ID" value="KAG2525263.1"/>
    <property type="molecule type" value="Genomic_DNA"/>
</dbReference>
<dbReference type="EMBL" id="JPWU03000090">
    <property type="protein sequence ID" value="KAG2526955.1"/>
    <property type="molecule type" value="Genomic_DNA"/>
</dbReference>
<dbReference type="PANTHER" id="PTHR21399:SF0">
    <property type="entry name" value="METHYLOSOME SUBUNIT PICLN"/>
    <property type="match status" value="1"/>
</dbReference>
<evidence type="ECO:0000256" key="2">
    <source>
        <dbReference type="ARBA" id="ARBA00004496"/>
    </source>
</evidence>
<evidence type="ECO:0000313" key="6">
    <source>
        <dbReference type="EMBL" id="KAG2525263.1"/>
    </source>
</evidence>
<dbReference type="InterPro" id="IPR011993">
    <property type="entry name" value="PH-like_dom_sf"/>
</dbReference>
<evidence type="ECO:0000256" key="3">
    <source>
        <dbReference type="ARBA" id="ARBA00022490"/>
    </source>
</evidence>
<feature type="region of interest" description="Disordered" evidence="5">
    <location>
        <begin position="228"/>
        <end position="247"/>
    </location>
</feature>
<reference evidence="6" key="3">
    <citation type="submission" date="2020-06" db="EMBL/GenBank/DDBJ databases">
        <authorList>
            <person name="Studholme D.J."/>
        </authorList>
    </citation>
    <scope>NUCLEOTIDE SEQUENCE</scope>
    <source>
        <strain evidence="6">NZFS 2646</strain>
        <strain evidence="7">NZFS 3630</strain>
    </source>
</reference>
<dbReference type="Pfam" id="PF03517">
    <property type="entry name" value="Voldacs"/>
    <property type="match status" value="1"/>
</dbReference>
<keyword evidence="4" id="KW-0539">Nucleus</keyword>
<evidence type="ECO:0000313" key="11">
    <source>
        <dbReference type="Proteomes" id="UP000285883"/>
    </source>
</evidence>
<dbReference type="GO" id="GO:0005829">
    <property type="term" value="C:cytosol"/>
    <property type="evidence" value="ECO:0007669"/>
    <property type="project" value="TreeGrafter"/>
</dbReference>
<dbReference type="Gene3D" id="2.30.29.30">
    <property type="entry name" value="Pleckstrin-homology domain (PH domain)/Phosphotyrosine-binding domain (PTB)"/>
    <property type="match status" value="1"/>
</dbReference>
<dbReference type="EMBL" id="MAYM02001761">
    <property type="protein sequence ID" value="RLN10987.1"/>
    <property type="molecule type" value="Genomic_DNA"/>
</dbReference>
<dbReference type="AlphaFoldDB" id="A0A3R7HKJ0"/>
<dbReference type="Proteomes" id="UP000785171">
    <property type="component" value="Unassembled WGS sequence"/>
</dbReference>
<dbReference type="STRING" id="325452.A0A3R7HKJ0"/>
<sequence length="247" mass="26898">MDAELEKPFGIYTYDREVKSEYYLVCMTGATAVTSSTAITTNYVEIRMNILTSADLTAEGMPLLRTGQGDEEFLLASFSGVEIHATPSNESDNGEAQTLAHNNSAGALFVTTSRVLWLGSPVGPHIGYGWEISAVTLHAISRDPAAFPKPCLYCQISNEDVSEVRFVPADDKTLQEVFDAFCKSAEMNPDDDEEDDDGWICDEDEVADGARAAQLAAHLDSVLHVSPEFENAPESGQFDDADEDELL</sequence>
<evidence type="ECO:0000256" key="4">
    <source>
        <dbReference type="ARBA" id="ARBA00023242"/>
    </source>
</evidence>
<keyword evidence="3" id="KW-0963">Cytoplasm</keyword>
<proteinExistence type="predicted"/>
<evidence type="ECO:0000313" key="10">
    <source>
        <dbReference type="Proteomes" id="UP000285624"/>
    </source>
</evidence>
<organism evidence="9 10">
    <name type="scientific">Phytophthora kernoviae</name>
    <dbReference type="NCBI Taxonomy" id="325452"/>
    <lineage>
        <taxon>Eukaryota</taxon>
        <taxon>Sar</taxon>
        <taxon>Stramenopiles</taxon>
        <taxon>Oomycota</taxon>
        <taxon>Peronosporomycetes</taxon>
        <taxon>Peronosporales</taxon>
        <taxon>Peronosporaceae</taxon>
        <taxon>Phytophthora</taxon>
    </lineage>
</organism>
<evidence type="ECO:0008006" key="12">
    <source>
        <dbReference type="Google" id="ProtNLM"/>
    </source>
</evidence>
<evidence type="ECO:0000313" key="8">
    <source>
        <dbReference type="EMBL" id="RLN10987.1"/>
    </source>
</evidence>
<dbReference type="PANTHER" id="PTHR21399">
    <property type="entry name" value="CHLORIDE CONDUCTANCE REGULATORY PROTEIN ICLN"/>
    <property type="match status" value="1"/>
</dbReference>
<name>A0A3R7HKJ0_9STRA</name>
<evidence type="ECO:0000256" key="1">
    <source>
        <dbReference type="ARBA" id="ARBA00004123"/>
    </source>
</evidence>
<dbReference type="GO" id="GO:0000387">
    <property type="term" value="P:spliceosomal snRNP assembly"/>
    <property type="evidence" value="ECO:0007669"/>
    <property type="project" value="TreeGrafter"/>
</dbReference>
<dbReference type="Proteomes" id="UP000285883">
    <property type="component" value="Unassembled WGS sequence"/>
</dbReference>
<dbReference type="InterPro" id="IPR039924">
    <property type="entry name" value="ICln/Lot5/Saf5"/>
</dbReference>
<comment type="caution">
    <text evidence="9">The sequence shown here is derived from an EMBL/GenBank/DDBJ whole genome shotgun (WGS) entry which is preliminary data.</text>
</comment>
<comment type="subcellular location">
    <subcellularLocation>
        <location evidence="2">Cytoplasm</location>
    </subcellularLocation>
    <subcellularLocation>
        <location evidence="1">Nucleus</location>
    </subcellularLocation>
</comment>
<protein>
    <recommendedName>
        <fullName evidence="12">Methylosome subunit pICln</fullName>
    </recommendedName>
</protein>
<evidence type="ECO:0000313" key="9">
    <source>
        <dbReference type="EMBL" id="RLN82049.1"/>
    </source>
</evidence>
<dbReference type="GO" id="GO:0005681">
    <property type="term" value="C:spliceosomal complex"/>
    <property type="evidence" value="ECO:0007669"/>
    <property type="project" value="TreeGrafter"/>
</dbReference>
<reference evidence="6" key="1">
    <citation type="journal article" date="2015" name="Genom Data">
        <title>Genome sequences of six Phytophthora species associated with forests in New Zealand.</title>
        <authorList>
            <person name="Studholme D.J."/>
            <person name="McDougal R.L."/>
            <person name="Sambles C."/>
            <person name="Hansen E."/>
            <person name="Hardy G."/>
            <person name="Grant M."/>
            <person name="Ganley R.J."/>
            <person name="Williams N.M."/>
        </authorList>
    </citation>
    <scope>NUCLEOTIDE SEQUENCE</scope>
    <source>
        <strain evidence="6">NZFS 2646</strain>
        <strain evidence="7">NZFS 3630</strain>
    </source>
</reference>
<reference evidence="10 11" key="2">
    <citation type="submission" date="2018-07" db="EMBL/GenBank/DDBJ databases">
        <title>Genome sequencing of oomycete isolates from Chile give support for New Zealand origin for Phytophthora kernoviae and make available the first Nothophytophthora sp. genome.</title>
        <authorList>
            <person name="Studholme D.J."/>
            <person name="Sanfuentes E."/>
            <person name="Panda P."/>
            <person name="Hill R."/>
            <person name="Sambles C."/>
            <person name="Grant M."/>
            <person name="Williams N.M."/>
            <person name="Mcdougal R.L."/>
        </authorList>
    </citation>
    <scope>NUCLEOTIDE SEQUENCE [LARGE SCALE GENOMIC DNA]</scope>
    <source>
        <strain evidence="8">Chile2</strain>
        <strain evidence="9">Chile4</strain>
    </source>
</reference>
<accession>A0A3R7HKJ0</accession>
<dbReference type="Proteomes" id="UP000792063">
    <property type="component" value="Unassembled WGS sequence"/>
</dbReference>
<feature type="compositionally biased region" description="Acidic residues" evidence="5">
    <location>
        <begin position="237"/>
        <end position="247"/>
    </location>
</feature>
<gene>
    <name evidence="8" type="ORF">BBI17_000726</name>
    <name evidence="9" type="ORF">BBO99_00003214</name>
    <name evidence="6" type="ORF">JM16_003234</name>
    <name evidence="7" type="ORF">JM18_003338</name>
</gene>